<comment type="caution">
    <text evidence="2">The sequence shown here is derived from an EMBL/GenBank/DDBJ whole genome shotgun (WGS) entry which is preliminary data.</text>
</comment>
<evidence type="ECO:0000313" key="2">
    <source>
        <dbReference type="EMBL" id="KAH7026910.1"/>
    </source>
</evidence>
<name>A0ABQ8FWS1_9PEZI</name>
<accession>A0ABQ8FWS1</accession>
<reference evidence="2 3" key="1">
    <citation type="journal article" date="2021" name="Nat. Commun.">
        <title>Genetic determinants of endophytism in the Arabidopsis root mycobiome.</title>
        <authorList>
            <person name="Mesny F."/>
            <person name="Miyauchi S."/>
            <person name="Thiergart T."/>
            <person name="Pickel B."/>
            <person name="Atanasova L."/>
            <person name="Karlsson M."/>
            <person name="Huettel B."/>
            <person name="Barry K.W."/>
            <person name="Haridas S."/>
            <person name="Chen C."/>
            <person name="Bauer D."/>
            <person name="Andreopoulos W."/>
            <person name="Pangilinan J."/>
            <person name="LaButti K."/>
            <person name="Riley R."/>
            <person name="Lipzen A."/>
            <person name="Clum A."/>
            <person name="Drula E."/>
            <person name="Henrissat B."/>
            <person name="Kohler A."/>
            <person name="Grigoriev I.V."/>
            <person name="Martin F.M."/>
            <person name="Hacquard S."/>
        </authorList>
    </citation>
    <scope>NUCLEOTIDE SEQUENCE [LARGE SCALE GENOMIC DNA]</scope>
    <source>
        <strain evidence="2 3">MPI-SDFR-AT-0080</strain>
    </source>
</reference>
<gene>
    <name evidence="2" type="ORF">B0J12DRAFT_685055</name>
</gene>
<organism evidence="2 3">
    <name type="scientific">Macrophomina phaseolina</name>
    <dbReference type="NCBI Taxonomy" id="35725"/>
    <lineage>
        <taxon>Eukaryota</taxon>
        <taxon>Fungi</taxon>
        <taxon>Dikarya</taxon>
        <taxon>Ascomycota</taxon>
        <taxon>Pezizomycotina</taxon>
        <taxon>Dothideomycetes</taxon>
        <taxon>Dothideomycetes incertae sedis</taxon>
        <taxon>Botryosphaeriales</taxon>
        <taxon>Botryosphaeriaceae</taxon>
        <taxon>Macrophomina</taxon>
    </lineage>
</organism>
<keyword evidence="1" id="KW-0812">Transmembrane</keyword>
<feature type="transmembrane region" description="Helical" evidence="1">
    <location>
        <begin position="84"/>
        <end position="105"/>
    </location>
</feature>
<protein>
    <submittedName>
        <fullName evidence="2">Uncharacterized protein</fullName>
    </submittedName>
</protein>
<sequence>MRSISSSTWRRRRSCVAPDSLFSERDGAGAPRRRARTRSLTPLVPLRCWCPGVLSSYGGRAVFARVCGGEWAGRLGRLVGEGNVLVVTIPIVAVVQMVFLFLCVLAGREQALRWRGERGVAGLGEAEGQRDGAVGVLRVIVIVIVVPWHGG</sequence>
<keyword evidence="3" id="KW-1185">Reference proteome</keyword>
<evidence type="ECO:0000313" key="3">
    <source>
        <dbReference type="Proteomes" id="UP000774617"/>
    </source>
</evidence>
<dbReference type="Proteomes" id="UP000774617">
    <property type="component" value="Unassembled WGS sequence"/>
</dbReference>
<proteinExistence type="predicted"/>
<keyword evidence="1" id="KW-1133">Transmembrane helix</keyword>
<evidence type="ECO:0000256" key="1">
    <source>
        <dbReference type="SAM" id="Phobius"/>
    </source>
</evidence>
<keyword evidence="1" id="KW-0472">Membrane</keyword>
<dbReference type="EMBL" id="JAGTJR010000054">
    <property type="protein sequence ID" value="KAH7026910.1"/>
    <property type="molecule type" value="Genomic_DNA"/>
</dbReference>